<gene>
    <name evidence="2" type="ORF">CAOG_009371</name>
</gene>
<dbReference type="Proteomes" id="UP000008743">
    <property type="component" value="Unassembled WGS sequence"/>
</dbReference>
<protein>
    <submittedName>
        <fullName evidence="2">Uncharacterized protein</fullName>
    </submittedName>
</protein>
<dbReference type="EMBL" id="KE346360">
    <property type="protein sequence ID" value="KJE89531.1"/>
    <property type="molecule type" value="Genomic_DNA"/>
</dbReference>
<feature type="transmembrane region" description="Helical" evidence="1">
    <location>
        <begin position="84"/>
        <end position="103"/>
    </location>
</feature>
<evidence type="ECO:0000256" key="1">
    <source>
        <dbReference type="SAM" id="Phobius"/>
    </source>
</evidence>
<evidence type="ECO:0000313" key="2">
    <source>
        <dbReference type="EMBL" id="KJE89531.1"/>
    </source>
</evidence>
<accession>A0A0D2U2Y0</accession>
<keyword evidence="1" id="KW-0812">Transmembrane</keyword>
<organism evidence="2 3">
    <name type="scientific">Capsaspora owczarzaki (strain ATCC 30864)</name>
    <dbReference type="NCBI Taxonomy" id="595528"/>
    <lineage>
        <taxon>Eukaryota</taxon>
        <taxon>Filasterea</taxon>
        <taxon>Capsaspora</taxon>
    </lineage>
</organism>
<reference evidence="3" key="1">
    <citation type="submission" date="2011-02" db="EMBL/GenBank/DDBJ databases">
        <title>The Genome Sequence of Capsaspora owczarzaki ATCC 30864.</title>
        <authorList>
            <person name="Russ C."/>
            <person name="Cuomo C."/>
            <person name="Burger G."/>
            <person name="Gray M.W."/>
            <person name="Holland P.W.H."/>
            <person name="King N."/>
            <person name="Lang F.B.F."/>
            <person name="Roger A.J."/>
            <person name="Ruiz-Trillo I."/>
            <person name="Young S.K."/>
            <person name="Zeng Q."/>
            <person name="Gargeya S."/>
            <person name="Alvarado L."/>
            <person name="Berlin A."/>
            <person name="Chapman S.B."/>
            <person name="Chen Z."/>
            <person name="Freedman E."/>
            <person name="Gellesch M."/>
            <person name="Goldberg J."/>
            <person name="Griggs A."/>
            <person name="Gujja S."/>
            <person name="Heilman E."/>
            <person name="Heiman D."/>
            <person name="Howarth C."/>
            <person name="Mehta T."/>
            <person name="Neiman D."/>
            <person name="Pearson M."/>
            <person name="Roberts A."/>
            <person name="Saif S."/>
            <person name="Shea T."/>
            <person name="Shenoy N."/>
            <person name="Sisk P."/>
            <person name="Stolte C."/>
            <person name="Sykes S."/>
            <person name="White J."/>
            <person name="Yandava C."/>
            <person name="Haas B."/>
            <person name="Nusbaum C."/>
            <person name="Birren B."/>
        </authorList>
    </citation>
    <scope>NUCLEOTIDE SEQUENCE</scope>
    <source>
        <strain evidence="3">ATCC 30864</strain>
    </source>
</reference>
<name>A0A0D2U2Y0_CAPO3</name>
<sequence>MIRDSEKEIKLFDVIASAFRQDLMTRKSETKKTRKKKSYALVAPSLPPFSFLPSNTCSFSIAFLSRTMGKSQSLRAMDWNFMQIFFVDRFAAFGWIALLPPCAQPRR</sequence>
<keyword evidence="1" id="KW-0472">Membrane</keyword>
<dbReference type="InParanoid" id="A0A0D2U2Y0"/>
<proteinExistence type="predicted"/>
<dbReference type="AlphaFoldDB" id="A0A0D2U2Y0"/>
<keyword evidence="3" id="KW-1185">Reference proteome</keyword>
<evidence type="ECO:0000313" key="3">
    <source>
        <dbReference type="Proteomes" id="UP000008743"/>
    </source>
</evidence>
<keyword evidence="1" id="KW-1133">Transmembrane helix</keyword>
<feature type="transmembrane region" description="Helical" evidence="1">
    <location>
        <begin position="39"/>
        <end position="64"/>
    </location>
</feature>